<feature type="non-terminal residue" evidence="1">
    <location>
        <position position="1"/>
    </location>
</feature>
<gene>
    <name evidence="1" type="ORF">AaE_010957</name>
</gene>
<proteinExistence type="predicted"/>
<reference evidence="1 2" key="1">
    <citation type="submission" date="2019-06" db="EMBL/GenBank/DDBJ databases">
        <title>Genomics analysis of Aphanomyces spp. identifies a new class of oomycete effector associated with host adaptation.</title>
        <authorList>
            <person name="Gaulin E."/>
        </authorList>
    </citation>
    <scope>NUCLEOTIDE SEQUENCE [LARGE SCALE GENOMIC DNA]</scope>
    <source>
        <strain evidence="1 2">E</strain>
    </source>
</reference>
<dbReference type="InterPro" id="IPR036052">
    <property type="entry name" value="TrpB-like_PALP_sf"/>
</dbReference>
<accession>A0A6A4ZVB4</accession>
<name>A0A6A4ZVB4_APHAT</name>
<protein>
    <recommendedName>
        <fullName evidence="3">Tryptophan synthase beta chain-like PALP domain-containing protein</fullName>
    </recommendedName>
</protein>
<comment type="caution">
    <text evidence="1">The sequence shown here is derived from an EMBL/GenBank/DDBJ whole genome shotgun (WGS) entry which is preliminary data.</text>
</comment>
<organism evidence="1 2">
    <name type="scientific">Aphanomyces astaci</name>
    <name type="common">Crayfish plague agent</name>
    <dbReference type="NCBI Taxonomy" id="112090"/>
    <lineage>
        <taxon>Eukaryota</taxon>
        <taxon>Sar</taxon>
        <taxon>Stramenopiles</taxon>
        <taxon>Oomycota</taxon>
        <taxon>Saprolegniomycetes</taxon>
        <taxon>Saprolegniales</taxon>
        <taxon>Verrucalvaceae</taxon>
        <taxon>Aphanomyces</taxon>
    </lineage>
</organism>
<dbReference type="AlphaFoldDB" id="A0A6A4ZVB4"/>
<dbReference type="SUPFAM" id="SSF53686">
    <property type="entry name" value="Tryptophan synthase beta subunit-like PLP-dependent enzymes"/>
    <property type="match status" value="1"/>
</dbReference>
<dbReference type="VEuPathDB" id="FungiDB:H257_14859"/>
<dbReference type="Proteomes" id="UP000469452">
    <property type="component" value="Unassembled WGS sequence"/>
</dbReference>
<evidence type="ECO:0000313" key="1">
    <source>
        <dbReference type="EMBL" id="KAF0716964.1"/>
    </source>
</evidence>
<evidence type="ECO:0000313" key="2">
    <source>
        <dbReference type="Proteomes" id="UP000469452"/>
    </source>
</evidence>
<dbReference type="Gene3D" id="3.40.50.1100">
    <property type="match status" value="1"/>
</dbReference>
<sequence length="63" mass="6814">LFVGPSAALNVVGAVKMAPELGPGHTIVTVLCDGGDRYRSKLFNAKWLEDEKLTQYVDAPLKL</sequence>
<dbReference type="EMBL" id="VJMI01016751">
    <property type="protein sequence ID" value="KAF0716964.1"/>
    <property type="molecule type" value="Genomic_DNA"/>
</dbReference>
<evidence type="ECO:0008006" key="3">
    <source>
        <dbReference type="Google" id="ProtNLM"/>
    </source>
</evidence>